<dbReference type="Gene3D" id="2.60.40.10">
    <property type="entry name" value="Immunoglobulins"/>
    <property type="match status" value="2"/>
</dbReference>
<name>A0AAX3SJY3_9BURK</name>
<feature type="domain" description="DUF11" evidence="1">
    <location>
        <begin position="625"/>
        <end position="725"/>
    </location>
</feature>
<organism evidence="2 3">
    <name type="scientific">Delftia tsuruhatensis</name>
    <dbReference type="NCBI Taxonomy" id="180282"/>
    <lineage>
        <taxon>Bacteria</taxon>
        <taxon>Pseudomonadati</taxon>
        <taxon>Pseudomonadota</taxon>
        <taxon>Betaproteobacteria</taxon>
        <taxon>Burkholderiales</taxon>
        <taxon>Comamonadaceae</taxon>
        <taxon>Delftia</taxon>
    </lineage>
</organism>
<dbReference type="Pfam" id="PF01345">
    <property type="entry name" value="DUF11"/>
    <property type="match status" value="7"/>
</dbReference>
<proteinExistence type="predicted"/>
<evidence type="ECO:0000313" key="2">
    <source>
        <dbReference type="EMBL" id="WFF80271.1"/>
    </source>
</evidence>
<feature type="domain" description="DUF11" evidence="1">
    <location>
        <begin position="224"/>
        <end position="355"/>
    </location>
</feature>
<protein>
    <recommendedName>
        <fullName evidence="1">DUF11 domain-containing protein</fullName>
    </recommendedName>
</protein>
<feature type="domain" description="DUF11" evidence="1">
    <location>
        <begin position="749"/>
        <end position="849"/>
    </location>
</feature>
<dbReference type="Proteomes" id="UP001219066">
    <property type="component" value="Chromosome"/>
</dbReference>
<dbReference type="InterPro" id="IPR001434">
    <property type="entry name" value="OmcB-like_DUF11"/>
</dbReference>
<dbReference type="AlphaFoldDB" id="A0AAX3SJY3"/>
<feature type="domain" description="DUF11" evidence="1">
    <location>
        <begin position="997"/>
        <end position="1101"/>
    </location>
</feature>
<dbReference type="PANTHER" id="PTHR34819">
    <property type="entry name" value="LARGE CYSTEINE-RICH PERIPLASMIC PROTEIN OMCB"/>
    <property type="match status" value="1"/>
</dbReference>
<feature type="domain" description="DUF11" evidence="1">
    <location>
        <begin position="873"/>
        <end position="973"/>
    </location>
</feature>
<gene>
    <name evidence="2" type="ORF">PYR84_25620</name>
</gene>
<evidence type="ECO:0000259" key="1">
    <source>
        <dbReference type="Pfam" id="PF01345"/>
    </source>
</evidence>
<dbReference type="RefSeq" id="WP_277848957.1">
    <property type="nucleotide sequence ID" value="NZ_CP120956.1"/>
</dbReference>
<dbReference type="InterPro" id="IPR051172">
    <property type="entry name" value="Chlamydia_OmcB"/>
</dbReference>
<dbReference type="InterPro" id="IPR013783">
    <property type="entry name" value="Ig-like_fold"/>
</dbReference>
<dbReference type="EMBL" id="CP120956">
    <property type="protein sequence ID" value="WFF80271.1"/>
    <property type="molecule type" value="Genomic_DNA"/>
</dbReference>
<reference evidence="2" key="1">
    <citation type="submission" date="2023-03" db="EMBL/GenBank/DDBJ databases">
        <title>Synergistic degradation of erythromycin by symbiotic bacteria Ery-6A and Ery-6B and application in simulated water remediation.</title>
        <authorList>
            <person name="Xu S."/>
        </authorList>
    </citation>
    <scope>NUCLEOTIDE SEQUENCE</scope>
    <source>
        <strain evidence="2">Ery-6A</strain>
    </source>
</reference>
<feature type="domain" description="DUF11" evidence="1">
    <location>
        <begin position="1121"/>
        <end position="1221"/>
    </location>
</feature>
<sequence>MPVAVQAGVIFDNFRGQVSVPGGSPAPNYLNYSGGNSVVQLQNLVSFASSTTNIASSGTAQNIDWNIASATLCNSAAGSGWQSSAACQQWLQGRVVYALVVFPTAGTYGFSAAHDDEVKVEFSTNFTKANAAHYRTFDYNVPVGQLGSFTSGDTQFENIPGSFVVAQNNTCYAMRVHWNNQGGLNHLRLRWTPPGQSAQIIPAANLRDPSDPASYDGCANFNTDIGIAKTGPDTFDNATPFDYELKVWNYGPNAAGNVTVADLLPDNVSLTSPIACISSGAAVCGTQAANGRALSMRTGVLPVNSSGGAAHVPPTSGDYLVYRFQVTPASGTNSITNTAAITINDTNPANNSSTFVNQRQGQVVVEKSGPNSVLVGQGFAYQLTLTNYRTGGTAAISNPVVQDQLPPGVAATTSTAPVACAPLNVPGALLTCTLPGTLAGGGASQTFSIQVNAPAVGSIVNYAATHPAPPATSALPPSPPGPQCDAVTTSCTSAKTTVVGQPRLKVGKSASMDSFIVGLQASYAITVENVGTGATPQATVVTDTLDSSLTIGSLPAGCTRSGQAVSCTIAAGLATHSQVSFAIPVTPTVANILLTNTATATGGGDPLCPSACSSQVQVPVKAPRLAIAKSASMESFVVGLNASYVLTVRNTGTAATTAPATVTDTVAANLLINSVSAGCSFAGQLVSCTIPAGMATSSQVSFAISVTPQPAAANTAISNVAQVGGGGDPSCAAGCTSNEVLVPVNASRLRIVKRASDDAFIVGQPARYVLTVTNTGMADTIAETRITDVIATTLTIGTLPGPCTAAGQLVTCTIAAGLAPGGQVSFTIPVTPMTAAGNTTISNTARVDGGGDPSCLSGCSSNEVVEPVNTPQLQIAKTASSPVFVVGQAAYYTITVRNTGTAATTAPTLVRDVIASTLTLGTLPAGCSVMDQVLSCTVPAGLATGGQWSAVIPVTPQAAAANTTLANTASLTGGGDPSCVARCDSGTVTTPVESPRLEVSKTASAGAFAEGQAASYVITVRNVGTTATTQDAVVRDEMASGLMVTGVSAGCAFSGQTVLCTVPAGLGVGASATFTLSVVPRSGTAGSSILNTAHVTGGGDPLCLANCDSPTVVVPVNAPKLSLAKTFSSGHFLAGQSANYVFTVTNTGTTATTAHATVRDVLSTSLALGTMPAGCTASGQSVACIVPAGLAVGQSASFTIPVTAKASAGNTTLVNTANVTGGGDASCETGCTGTVTTPIGPSPSPASIPVDSPWMLALLGVLLAAGAALQERRLRG</sequence>
<evidence type="ECO:0000313" key="3">
    <source>
        <dbReference type="Proteomes" id="UP001219066"/>
    </source>
</evidence>
<feature type="domain" description="DUF11" evidence="1">
    <location>
        <begin position="504"/>
        <end position="602"/>
    </location>
</feature>
<accession>A0AAX3SJY3</accession>
<dbReference type="PANTHER" id="PTHR34819:SF3">
    <property type="entry name" value="CELL SURFACE PROTEIN"/>
    <property type="match status" value="1"/>
</dbReference>